<gene>
    <name evidence="4" type="ORF">LSS_00914</name>
</gene>
<dbReference type="PATRIC" id="fig|758847.3.peg.192"/>
<accession>K8Y4U8</accession>
<keyword evidence="2" id="KW-0677">Repeat</keyword>
<feature type="domain" description="WGR" evidence="3">
    <location>
        <begin position="1"/>
        <end position="82"/>
    </location>
</feature>
<dbReference type="InterPro" id="IPR036930">
    <property type="entry name" value="WGR_dom_sf"/>
</dbReference>
<dbReference type="InterPro" id="IPR049809">
    <property type="entry name" value="YehF/YfeS-like_WGR"/>
</dbReference>
<reference evidence="4 5" key="2">
    <citation type="journal article" date="2014" name="Emerg. Microbes Infect.">
        <title>Potential impact on kidney infection: a whole-genome analysis of Leptospira santarosai serovar Shermani.</title>
        <authorList>
            <person name="Chou L.F."/>
            <person name="Chen T.W."/>
            <person name="Ko Y.C."/>
            <person name="Pan M.J."/>
            <person name="Tian Y.C."/>
            <person name="Chiu C.H."/>
            <person name="Tang P."/>
            <person name="Hung C.C."/>
            <person name="Yang C.W."/>
        </authorList>
    </citation>
    <scope>NUCLEOTIDE SEQUENCE</scope>
    <source>
        <strain evidence="4 5">LT 821</strain>
    </source>
</reference>
<dbReference type="Pfam" id="PF12799">
    <property type="entry name" value="LRR_4"/>
    <property type="match status" value="1"/>
</dbReference>
<dbReference type="PROSITE" id="PS51977">
    <property type="entry name" value="WGR"/>
    <property type="match status" value="1"/>
</dbReference>
<dbReference type="InterPro" id="IPR003591">
    <property type="entry name" value="Leu-rich_rpt_typical-subtyp"/>
</dbReference>
<dbReference type="EMBL" id="CP006694">
    <property type="protein sequence ID" value="EKT88623.1"/>
    <property type="molecule type" value="Genomic_DNA"/>
</dbReference>
<dbReference type="InterPro" id="IPR050458">
    <property type="entry name" value="LolB"/>
</dbReference>
<keyword evidence="1" id="KW-0433">Leucine-rich repeat</keyword>
<reference evidence="4 5" key="1">
    <citation type="journal article" date="2012" name="Gene">
        <title>Sequence of Leptospira santarosai serovar Shermani genome and prediction of virulence-associated genes.</title>
        <authorList>
            <person name="Chou L.F."/>
            <person name="Chen Y.T."/>
            <person name="Lu C.W."/>
            <person name="Ko Y.C."/>
            <person name="Tang C.Y."/>
            <person name="Pan M.J."/>
            <person name="Tian Y.C."/>
            <person name="Chiu C.H."/>
            <person name="Hung C.C."/>
            <person name="Yang C.W."/>
        </authorList>
    </citation>
    <scope>NUCLEOTIDE SEQUENCE [LARGE SCALE GENOMIC DNA]</scope>
    <source>
        <strain evidence="4">LT 821</strain>
    </source>
</reference>
<evidence type="ECO:0000259" key="3">
    <source>
        <dbReference type="PROSITE" id="PS51977"/>
    </source>
</evidence>
<dbReference type="Gene3D" id="2.20.140.10">
    <property type="entry name" value="WGR domain"/>
    <property type="match status" value="1"/>
</dbReference>
<dbReference type="Proteomes" id="UP000035800">
    <property type="component" value="Chromosome I"/>
</dbReference>
<dbReference type="AlphaFoldDB" id="K8Y4U8"/>
<dbReference type="SUPFAM" id="SSF52058">
    <property type="entry name" value="L domain-like"/>
    <property type="match status" value="1"/>
</dbReference>
<evidence type="ECO:0000256" key="2">
    <source>
        <dbReference type="ARBA" id="ARBA00022737"/>
    </source>
</evidence>
<dbReference type="Pfam" id="PF05406">
    <property type="entry name" value="WGR"/>
    <property type="match status" value="1"/>
</dbReference>
<dbReference type="InterPro" id="IPR032675">
    <property type="entry name" value="LRR_dom_sf"/>
</dbReference>
<dbReference type="SUPFAM" id="SSF142921">
    <property type="entry name" value="WGR domain-like"/>
    <property type="match status" value="1"/>
</dbReference>
<dbReference type="PANTHER" id="PTHR30634">
    <property type="entry name" value="OUTER MEMBRANE LOLAB LIPOPROTEIN INSERTION APPARATUS"/>
    <property type="match status" value="1"/>
</dbReference>
<proteinExistence type="predicted"/>
<evidence type="ECO:0000256" key="1">
    <source>
        <dbReference type="ARBA" id="ARBA00022614"/>
    </source>
</evidence>
<dbReference type="GeneID" id="29739249"/>
<organism evidence="4 5">
    <name type="scientific">Leptospira santarosai serovar Shermani str. LT 821</name>
    <dbReference type="NCBI Taxonomy" id="758847"/>
    <lineage>
        <taxon>Bacteria</taxon>
        <taxon>Pseudomonadati</taxon>
        <taxon>Spirochaetota</taxon>
        <taxon>Spirochaetia</taxon>
        <taxon>Leptospirales</taxon>
        <taxon>Leptospiraceae</taxon>
        <taxon>Leptospira</taxon>
    </lineage>
</organism>
<dbReference type="InterPro" id="IPR001611">
    <property type="entry name" value="Leu-rich_rpt"/>
</dbReference>
<dbReference type="PROSITE" id="PS51450">
    <property type="entry name" value="LRR"/>
    <property type="match status" value="2"/>
</dbReference>
<dbReference type="KEGG" id="lst:LSS_00914"/>
<evidence type="ECO:0000313" key="5">
    <source>
        <dbReference type="Proteomes" id="UP000035800"/>
    </source>
</evidence>
<dbReference type="PANTHER" id="PTHR30634:SF13">
    <property type="entry name" value="PROTEIN YEHF"/>
    <property type="match status" value="1"/>
</dbReference>
<dbReference type="InterPro" id="IPR025875">
    <property type="entry name" value="Leu-rich_rpt_4"/>
</dbReference>
<dbReference type="Pfam" id="PF00560">
    <property type="entry name" value="LRR_1"/>
    <property type="match status" value="1"/>
</dbReference>
<dbReference type="InterPro" id="IPR008893">
    <property type="entry name" value="WGR_domain"/>
</dbReference>
<protein>
    <recommendedName>
        <fullName evidence="3">WGR domain-containing protein</fullName>
    </recommendedName>
</protein>
<dbReference type="SMART" id="SM00773">
    <property type="entry name" value="WGR"/>
    <property type="match status" value="1"/>
</dbReference>
<sequence length="683" mass="78549">MKKYLTFKDDKSDKFWNIEVSENSFTVTYGKTGTAGQTQTKSFDNEEKCLKEAEKLLNEKLKKGYVEKDATLTNTKSVDSKKDSEPSNEYLKEWEKLVDAKDLVVALYDHFEYLIDSPGFEPTLKAIVQAAQSVFIQNNESLVVQFENDILVATPPIESTQHDQEWPKSFLNATSKHEKLILANARLTLGKGNFDTSILTEEGTTWKDFIRKGAEVLNPLSEYSDWWLYHPREKNSVGEPTIHFFSHEGGSPQREGENCNLGCLFLSRVAETMGISPQVAFAIKDSELGLKILEIEEAQNLQELMVARLTSLSMRDSKTLSEKDIISYGNFQIQAPYTYDDKKCITIKEITTGALIEIEDSGLNNFDRSLTIAVIDDKIIISQTERYIYVLEGKALPKVEFLVRKEDKTPEKIYDKWAKYQLPFFDKDKIIAFDKLFQNGSLKGLRIIGKFQEVDGIVWLSLTSGNWWEKYGLLYNILAQLKWNGKEYEATLVKLPNVDVLPFLSVSEYHFVKFAWQKRNELLCLYENNGRKTLVHMEITNTPTQLTKSTPEDYNNLSPQWKEVLQKQHKISNASDFEMIRNSVLHLNLCKGMDVESACLFNNLESLFLSNCNLNELPPCIILLQNLRSLFLDNNQFNEFPEILRKLKKLKYVDLENNKIKTMPDFLNGLSHLTVKYNQGENK</sequence>
<name>K8Y4U8_9LEPT</name>
<dbReference type="SMART" id="SM00369">
    <property type="entry name" value="LRR_TYP"/>
    <property type="match status" value="3"/>
</dbReference>
<dbReference type="STRING" id="758847.LSS_00914"/>
<dbReference type="RefSeq" id="WP_004457752.1">
    <property type="nucleotide sequence ID" value="NZ_CP006694.1"/>
</dbReference>
<dbReference type="Gene3D" id="3.80.10.10">
    <property type="entry name" value="Ribonuclease Inhibitor"/>
    <property type="match status" value="1"/>
</dbReference>
<dbReference type="CDD" id="cd07996">
    <property type="entry name" value="WGR_MMR_like"/>
    <property type="match status" value="1"/>
</dbReference>
<evidence type="ECO:0000313" key="4">
    <source>
        <dbReference type="EMBL" id="EKT88623.1"/>
    </source>
</evidence>